<dbReference type="Gene3D" id="3.30.9.10">
    <property type="entry name" value="D-Amino Acid Oxidase, subunit A, domain 2"/>
    <property type="match status" value="1"/>
</dbReference>
<evidence type="ECO:0000313" key="6">
    <source>
        <dbReference type="Proteomes" id="UP001500967"/>
    </source>
</evidence>
<evidence type="ECO:0000256" key="1">
    <source>
        <dbReference type="ARBA" id="ARBA00001974"/>
    </source>
</evidence>
<dbReference type="Gene3D" id="3.40.50.1820">
    <property type="entry name" value="alpha/beta hydrolase"/>
    <property type="match status" value="1"/>
</dbReference>
<reference evidence="5 6" key="1">
    <citation type="journal article" date="2019" name="Int. J. Syst. Evol. Microbiol.">
        <title>The Global Catalogue of Microorganisms (GCM) 10K type strain sequencing project: providing services to taxonomists for standard genome sequencing and annotation.</title>
        <authorList>
            <consortium name="The Broad Institute Genomics Platform"/>
            <consortium name="The Broad Institute Genome Sequencing Center for Infectious Disease"/>
            <person name="Wu L."/>
            <person name="Ma J."/>
        </authorList>
    </citation>
    <scope>NUCLEOTIDE SEQUENCE [LARGE SCALE GENOMIC DNA]</scope>
    <source>
        <strain evidence="5 6">JCM 10425</strain>
    </source>
</reference>
<dbReference type="Pfam" id="PF01494">
    <property type="entry name" value="FAD_binding_3"/>
    <property type="match status" value="1"/>
</dbReference>
<sequence length="766" mass="81970">MRDVHVVPFPSDALPDDVDVLIVGAGPVGLAAAIELSSRGVDVAVIDRAREATLIRAGAMGHTPRVVEHFRRWGVLQRIRDEWTFPPEWNRGIRLVTSLVGHELAPTPTRAGRFSSEEALRRPQSALQKVFLEHLAFRGVPVAGGRELTAFRETAEGVDADVSGVTVRARYLLGADGGSSSVRRLAGIPRDGERATEKRYRLIVRTGDISDRVGPAPSGTNIVFNQKASGFLAAVSTREWRVYAGPFPLDHVPSDDELLDTARAAFGFDLDLELASSTTFYEATRIARTFRSGRVLLAGDAAHVRTPGGNLGEGFGDVVNLGWKLAAVLAGHAPDSLLDSYDRERRPHNQRVADFALERARRARLALADVRAIGVPDDADLGPAAQRRRAEITARLAADRVDTAGVTFDERYDTSPVVWPSGGLGAPWRADVYEDDPRPGHRAPDGVVDPYGGTLYDRIGTSFALLVLSPDRGVENAFLDAVGDLPFTVVHLDGLRDRYGADNVLVRPDHHVAWRGDTLPAGGATAVLDRILDRSPRMTDFFPPPGLNTRGTVLVVPGRGENQRTYARLGARLAADAYHVRVLSGVDEVAGAAADPDLVRPLVLIGADTGAASVGALVADGRTAADAVVLAGLPGYGTQGPESWDEELDTRTHCPTHRGVLTAEATPGALSTAVDSALLDAAYGSTADLPHLLLVGDADPYADRAALTRVAKALPRARLAVVRDGHHDVLNDLQHRSVAAEIVGFLEALRDSDPLVPFVSVESSAW</sequence>
<name>A0ABN0UDE0_9ACTN</name>
<dbReference type="SUPFAM" id="SSF53474">
    <property type="entry name" value="alpha/beta-Hydrolases"/>
    <property type="match status" value="1"/>
</dbReference>
<dbReference type="Proteomes" id="UP001500967">
    <property type="component" value="Unassembled WGS sequence"/>
</dbReference>
<gene>
    <name evidence="5" type="ORF">GCM10009539_35230</name>
</gene>
<dbReference type="InterPro" id="IPR029058">
    <property type="entry name" value="AB_hydrolase_fold"/>
</dbReference>
<dbReference type="Gene3D" id="3.50.50.60">
    <property type="entry name" value="FAD/NAD(P)-binding domain"/>
    <property type="match status" value="1"/>
</dbReference>
<keyword evidence="3" id="KW-0274">FAD</keyword>
<accession>A0ABN0UDE0</accession>
<evidence type="ECO:0000256" key="2">
    <source>
        <dbReference type="ARBA" id="ARBA00022630"/>
    </source>
</evidence>
<proteinExistence type="predicted"/>
<evidence type="ECO:0000259" key="4">
    <source>
        <dbReference type="Pfam" id="PF01494"/>
    </source>
</evidence>
<protein>
    <recommendedName>
        <fullName evidence="4">FAD-binding domain-containing protein</fullName>
    </recommendedName>
</protein>
<dbReference type="Gene3D" id="3.40.30.120">
    <property type="match status" value="1"/>
</dbReference>
<keyword evidence="6" id="KW-1185">Reference proteome</keyword>
<comment type="cofactor">
    <cofactor evidence="1">
        <name>FAD</name>
        <dbReference type="ChEBI" id="CHEBI:57692"/>
    </cofactor>
</comment>
<evidence type="ECO:0000256" key="3">
    <source>
        <dbReference type="ARBA" id="ARBA00022827"/>
    </source>
</evidence>
<keyword evidence="2" id="KW-0285">Flavoprotein</keyword>
<organism evidence="5 6">
    <name type="scientific">Cryptosporangium japonicum</name>
    <dbReference type="NCBI Taxonomy" id="80872"/>
    <lineage>
        <taxon>Bacteria</taxon>
        <taxon>Bacillati</taxon>
        <taxon>Actinomycetota</taxon>
        <taxon>Actinomycetes</taxon>
        <taxon>Cryptosporangiales</taxon>
        <taxon>Cryptosporangiaceae</taxon>
        <taxon>Cryptosporangium</taxon>
    </lineage>
</organism>
<dbReference type="InterPro" id="IPR002938">
    <property type="entry name" value="FAD-bd"/>
</dbReference>
<dbReference type="EMBL" id="BAAAGX010000014">
    <property type="protein sequence ID" value="GAA0246859.1"/>
    <property type="molecule type" value="Genomic_DNA"/>
</dbReference>
<dbReference type="PRINTS" id="PR00420">
    <property type="entry name" value="RNGMNOXGNASE"/>
</dbReference>
<comment type="caution">
    <text evidence="5">The sequence shown here is derived from an EMBL/GenBank/DDBJ whole genome shotgun (WGS) entry which is preliminary data.</text>
</comment>
<dbReference type="SUPFAM" id="SSF51905">
    <property type="entry name" value="FAD/NAD(P)-binding domain"/>
    <property type="match status" value="1"/>
</dbReference>
<dbReference type="InterPro" id="IPR036188">
    <property type="entry name" value="FAD/NAD-bd_sf"/>
</dbReference>
<dbReference type="InterPro" id="IPR050641">
    <property type="entry name" value="RIFMO-like"/>
</dbReference>
<feature type="domain" description="FAD-binding" evidence="4">
    <location>
        <begin position="17"/>
        <end position="356"/>
    </location>
</feature>
<dbReference type="PANTHER" id="PTHR43004">
    <property type="entry name" value="TRK SYSTEM POTASSIUM UPTAKE PROTEIN"/>
    <property type="match status" value="1"/>
</dbReference>
<dbReference type="PANTHER" id="PTHR43004:SF19">
    <property type="entry name" value="BINDING MONOOXYGENASE, PUTATIVE (JCVI)-RELATED"/>
    <property type="match status" value="1"/>
</dbReference>
<dbReference type="Pfam" id="PF21274">
    <property type="entry name" value="Rng_hyd_C"/>
    <property type="match status" value="1"/>
</dbReference>
<evidence type="ECO:0000313" key="5">
    <source>
        <dbReference type="EMBL" id="GAA0246859.1"/>
    </source>
</evidence>